<dbReference type="Proteomes" id="UP000197025">
    <property type="component" value="Unassembled WGS sequence"/>
</dbReference>
<proteinExistence type="inferred from homology"/>
<evidence type="ECO:0000313" key="6">
    <source>
        <dbReference type="Proteomes" id="UP000197025"/>
    </source>
</evidence>
<evidence type="ECO:0000256" key="3">
    <source>
        <dbReference type="ARBA" id="ARBA00023295"/>
    </source>
</evidence>
<protein>
    <submittedName>
        <fullName evidence="5">Beta-glucosidase</fullName>
    </submittedName>
</protein>
<reference evidence="6" key="1">
    <citation type="submission" date="2017-06" db="EMBL/GenBank/DDBJ databases">
        <authorList>
            <person name="Varghese N."/>
            <person name="Submissions S."/>
        </authorList>
    </citation>
    <scope>NUCLEOTIDE SEQUENCE [LARGE SCALE GENOMIC DNA]</scope>
    <source>
        <strain evidence="6">JAD2</strain>
    </source>
</reference>
<dbReference type="GO" id="GO:0005975">
    <property type="term" value="P:carbohydrate metabolic process"/>
    <property type="evidence" value="ECO:0007669"/>
    <property type="project" value="InterPro"/>
</dbReference>
<dbReference type="EMBL" id="FYEK01000027">
    <property type="protein sequence ID" value="SNB64008.1"/>
    <property type="molecule type" value="Genomic_DNA"/>
</dbReference>
<dbReference type="PANTHER" id="PTHR10353">
    <property type="entry name" value="GLYCOSYL HYDROLASE"/>
    <property type="match status" value="1"/>
</dbReference>
<dbReference type="Pfam" id="PF00232">
    <property type="entry name" value="Glyco_hydro_1"/>
    <property type="match status" value="1"/>
</dbReference>
<name>A0A212QWT0_9CHLR</name>
<dbReference type="AlphaFoldDB" id="A0A212QWT0"/>
<dbReference type="SUPFAM" id="SSF51445">
    <property type="entry name" value="(Trans)glycosidases"/>
    <property type="match status" value="1"/>
</dbReference>
<dbReference type="InterPro" id="IPR001360">
    <property type="entry name" value="Glyco_hydro_1"/>
</dbReference>
<comment type="similarity">
    <text evidence="1 4">Belongs to the glycosyl hydrolase 1 family.</text>
</comment>
<dbReference type="InParanoid" id="A0A212QWT0"/>
<dbReference type="FunCoup" id="A0A212QWT0">
    <property type="interactions" value="162"/>
</dbReference>
<accession>A0A212QWT0</accession>
<dbReference type="RefSeq" id="WP_088571012.1">
    <property type="nucleotide sequence ID" value="NZ_FYEK01000027.1"/>
</dbReference>
<evidence type="ECO:0000256" key="2">
    <source>
        <dbReference type="ARBA" id="ARBA00022801"/>
    </source>
</evidence>
<dbReference type="Gene3D" id="3.20.20.80">
    <property type="entry name" value="Glycosidases"/>
    <property type="match status" value="1"/>
</dbReference>
<dbReference type="PANTHER" id="PTHR10353:SF209">
    <property type="entry name" value="GALACTOLIPID GALACTOSYLTRANSFERASE SFR2, CHLOROPLASTIC"/>
    <property type="match status" value="1"/>
</dbReference>
<dbReference type="GO" id="GO:0008422">
    <property type="term" value="F:beta-glucosidase activity"/>
    <property type="evidence" value="ECO:0007669"/>
    <property type="project" value="TreeGrafter"/>
</dbReference>
<keyword evidence="6" id="KW-1185">Reference proteome</keyword>
<gene>
    <name evidence="5" type="ORF">SAMN02746019_00007610</name>
</gene>
<keyword evidence="3" id="KW-0326">Glycosidase</keyword>
<evidence type="ECO:0000256" key="4">
    <source>
        <dbReference type="RuleBase" id="RU003690"/>
    </source>
</evidence>
<dbReference type="PRINTS" id="PR00131">
    <property type="entry name" value="GLHYDRLASE1"/>
</dbReference>
<dbReference type="InterPro" id="IPR017853">
    <property type="entry name" value="GH"/>
</dbReference>
<dbReference type="OrthoDB" id="9765195at2"/>
<keyword evidence="2" id="KW-0378">Hydrolase</keyword>
<sequence>MVEFAFHFPSGFLWGTATSSHQVEGDNTNNDWWRWEQEPGRIRDGSRSGRACDWWRNAEADFDRAAAMGQNAHRLSIEWSRIEPREGVFDDAALDRYREMLRGLRERGIEPMVTLHHFTNPLWLAEQGGWENPLTVERFERYVRHAVGALKDFCRLWCTINEPNVLAYMGWNEGKWPPGKRDFGLSMQVLRHLMQAHARAYHAIHEIQPEAQVGIAHNMVVFEPAHPASPLDRMIARLHDRMFNRLVLDAMAAGREPGLAAFRTLAALRGTYDFIGLNYYTRRLSAFDRRSPATLFGRTFLNPHGELSDGEYGEVFPEGLYLLLKRLARYGKPIYVTENGIPDADDDQRPRFLVRHLHAMWRAIQQNVPVRGYFHWSLVDNFEWAEGWTLRFGLIEVDPETQARRPRRSADLYAEVCRANALTSETIIRHTPELLEEMFGISIG</sequence>
<organism evidence="5 6">
    <name type="scientific">Thermoflexus hugenholtzii JAD2</name>
    <dbReference type="NCBI Taxonomy" id="877466"/>
    <lineage>
        <taxon>Bacteria</taxon>
        <taxon>Bacillati</taxon>
        <taxon>Chloroflexota</taxon>
        <taxon>Thermoflexia</taxon>
        <taxon>Thermoflexales</taxon>
        <taxon>Thermoflexaceae</taxon>
        <taxon>Thermoflexus</taxon>
    </lineage>
</organism>
<evidence type="ECO:0000313" key="5">
    <source>
        <dbReference type="EMBL" id="SNB64008.1"/>
    </source>
</evidence>
<evidence type="ECO:0000256" key="1">
    <source>
        <dbReference type="ARBA" id="ARBA00010838"/>
    </source>
</evidence>